<name>A0A382LI31_9ZZZZ</name>
<accession>A0A382LI31</accession>
<dbReference type="Pfam" id="PF00892">
    <property type="entry name" value="EamA"/>
    <property type="match status" value="1"/>
</dbReference>
<feature type="transmembrane region" description="Helical" evidence="1">
    <location>
        <begin position="246"/>
        <end position="268"/>
    </location>
</feature>
<protein>
    <recommendedName>
        <fullName evidence="2">EamA domain-containing protein</fullName>
    </recommendedName>
</protein>
<evidence type="ECO:0000313" key="3">
    <source>
        <dbReference type="EMBL" id="SVC36428.1"/>
    </source>
</evidence>
<feature type="transmembrane region" description="Helical" evidence="1">
    <location>
        <begin position="188"/>
        <end position="208"/>
    </location>
</feature>
<feature type="transmembrane region" description="Helical" evidence="1">
    <location>
        <begin position="117"/>
        <end position="143"/>
    </location>
</feature>
<feature type="transmembrane region" description="Helical" evidence="1">
    <location>
        <begin position="66"/>
        <end position="85"/>
    </location>
</feature>
<organism evidence="3">
    <name type="scientific">marine metagenome</name>
    <dbReference type="NCBI Taxonomy" id="408172"/>
    <lineage>
        <taxon>unclassified sequences</taxon>
        <taxon>metagenomes</taxon>
        <taxon>ecological metagenomes</taxon>
    </lineage>
</organism>
<keyword evidence="1" id="KW-0812">Transmembrane</keyword>
<evidence type="ECO:0000256" key="1">
    <source>
        <dbReference type="SAM" id="Phobius"/>
    </source>
</evidence>
<evidence type="ECO:0000259" key="2">
    <source>
        <dbReference type="Pfam" id="PF00892"/>
    </source>
</evidence>
<sequence>MNIVLKLLPLFSAFTWASSGLILKKYKVKNLHLFPLIESSISLVIICFIVTSIDHWPIFLSYKTDIYLILTSAYFLSVLGTLLYIESIKRIELGIVFTLATSIQVSLIGLLDKFINLYTFSFLFVFGSATIILGVITINYSYLQLLGTIKKNKTKIIGIFTSLLSGISWGGTAFLADRALNDVSIFDAAIFRTGLTLIFLIPINISQYQKIIKTINIKELKYLTFSSLFITSSMLIWIGSLKINSGSWTAILSSAAPIFALTLGYLFLNEKLKHNELFGVLLCLAGVLLVIFSR</sequence>
<dbReference type="InterPro" id="IPR000620">
    <property type="entry name" value="EamA_dom"/>
</dbReference>
<dbReference type="InterPro" id="IPR037185">
    <property type="entry name" value="EmrE-like"/>
</dbReference>
<keyword evidence="1" id="KW-0472">Membrane</keyword>
<gene>
    <name evidence="3" type="ORF">METZ01_LOCUS289282</name>
</gene>
<feature type="transmembrane region" description="Helical" evidence="1">
    <location>
        <begin position="220"/>
        <end position="240"/>
    </location>
</feature>
<feature type="transmembrane region" description="Helical" evidence="1">
    <location>
        <begin position="155"/>
        <end position="176"/>
    </location>
</feature>
<dbReference type="Gene3D" id="1.10.3730.20">
    <property type="match status" value="1"/>
</dbReference>
<reference evidence="3" key="1">
    <citation type="submission" date="2018-05" db="EMBL/GenBank/DDBJ databases">
        <authorList>
            <person name="Lanie J.A."/>
            <person name="Ng W.-L."/>
            <person name="Kazmierczak K.M."/>
            <person name="Andrzejewski T.M."/>
            <person name="Davidsen T.M."/>
            <person name="Wayne K.J."/>
            <person name="Tettelin H."/>
            <person name="Glass J.I."/>
            <person name="Rusch D."/>
            <person name="Podicherti R."/>
            <person name="Tsui H.-C.T."/>
            <person name="Winkler M.E."/>
        </authorList>
    </citation>
    <scope>NUCLEOTIDE SEQUENCE</scope>
</reference>
<feature type="transmembrane region" description="Helical" evidence="1">
    <location>
        <begin position="92"/>
        <end position="111"/>
    </location>
</feature>
<feature type="domain" description="EamA" evidence="2">
    <location>
        <begin position="157"/>
        <end position="291"/>
    </location>
</feature>
<dbReference type="PANTHER" id="PTHR22911:SF137">
    <property type="entry name" value="SOLUTE CARRIER FAMILY 35 MEMBER G2-RELATED"/>
    <property type="match status" value="1"/>
</dbReference>
<proteinExistence type="predicted"/>
<dbReference type="PANTHER" id="PTHR22911">
    <property type="entry name" value="ACYL-MALONYL CONDENSING ENZYME-RELATED"/>
    <property type="match status" value="1"/>
</dbReference>
<feature type="transmembrane region" description="Helical" evidence="1">
    <location>
        <begin position="275"/>
        <end position="293"/>
    </location>
</feature>
<dbReference type="AlphaFoldDB" id="A0A382LI31"/>
<feature type="transmembrane region" description="Helical" evidence="1">
    <location>
        <begin position="35"/>
        <end position="54"/>
    </location>
</feature>
<dbReference type="EMBL" id="UINC01087231">
    <property type="protein sequence ID" value="SVC36428.1"/>
    <property type="molecule type" value="Genomic_DNA"/>
</dbReference>
<keyword evidence="1" id="KW-1133">Transmembrane helix</keyword>
<dbReference type="GO" id="GO:0016020">
    <property type="term" value="C:membrane"/>
    <property type="evidence" value="ECO:0007669"/>
    <property type="project" value="InterPro"/>
</dbReference>
<dbReference type="SUPFAM" id="SSF103481">
    <property type="entry name" value="Multidrug resistance efflux transporter EmrE"/>
    <property type="match status" value="2"/>
</dbReference>